<dbReference type="InterPro" id="IPR027417">
    <property type="entry name" value="P-loop_NTPase"/>
</dbReference>
<evidence type="ECO:0000313" key="3">
    <source>
        <dbReference type="EMBL" id="TDY04075.1"/>
    </source>
</evidence>
<protein>
    <submittedName>
        <fullName evidence="3">MSHA biogenesis protein MshM</fullName>
    </submittedName>
</protein>
<dbReference type="InterPro" id="IPR052026">
    <property type="entry name" value="ExeA_AAA_ATPase_DNA-bind"/>
</dbReference>
<keyword evidence="1" id="KW-1133">Transmembrane helix</keyword>
<organism evidence="3 4">
    <name type="scientific">Thiohalophilus thiocyanatoxydans</name>
    <dbReference type="NCBI Taxonomy" id="381308"/>
    <lineage>
        <taxon>Bacteria</taxon>
        <taxon>Pseudomonadati</taxon>
        <taxon>Pseudomonadota</taxon>
        <taxon>Gammaproteobacteria</taxon>
        <taxon>Thiohalomonadales</taxon>
        <taxon>Thiohalophilaceae</taxon>
        <taxon>Thiohalophilus</taxon>
    </lineage>
</organism>
<dbReference type="SUPFAM" id="SSF52540">
    <property type="entry name" value="P-loop containing nucleoside triphosphate hydrolases"/>
    <property type="match status" value="1"/>
</dbReference>
<dbReference type="InterPro" id="IPR049945">
    <property type="entry name" value="AAA_22"/>
</dbReference>
<dbReference type="Gene3D" id="3.40.50.300">
    <property type="entry name" value="P-loop containing nucleotide triphosphate hydrolases"/>
    <property type="match status" value="1"/>
</dbReference>
<reference evidence="3 4" key="1">
    <citation type="submission" date="2019-03" db="EMBL/GenBank/DDBJ databases">
        <title>Genomic Encyclopedia of Type Strains, Phase IV (KMG-IV): sequencing the most valuable type-strain genomes for metagenomic binning, comparative biology and taxonomic classification.</title>
        <authorList>
            <person name="Goeker M."/>
        </authorList>
    </citation>
    <scope>NUCLEOTIDE SEQUENCE [LARGE SCALE GENOMIC DNA]</scope>
    <source>
        <strain evidence="3 4">DSM 16326</strain>
    </source>
</reference>
<keyword evidence="4" id="KW-1185">Reference proteome</keyword>
<dbReference type="AlphaFoldDB" id="A0A4V3H4Q1"/>
<evidence type="ECO:0000259" key="2">
    <source>
        <dbReference type="Pfam" id="PF13401"/>
    </source>
</evidence>
<dbReference type="PANTHER" id="PTHR35894">
    <property type="entry name" value="GENERAL SECRETION PATHWAY PROTEIN A-RELATED"/>
    <property type="match status" value="1"/>
</dbReference>
<gene>
    <name evidence="3" type="ORF">EDC23_0447</name>
</gene>
<keyword evidence="1" id="KW-0472">Membrane</keyword>
<keyword evidence="1" id="KW-0812">Transmembrane</keyword>
<proteinExistence type="predicted"/>
<dbReference type="GO" id="GO:0016887">
    <property type="term" value="F:ATP hydrolysis activity"/>
    <property type="evidence" value="ECO:0007669"/>
    <property type="project" value="InterPro"/>
</dbReference>
<evidence type="ECO:0000313" key="4">
    <source>
        <dbReference type="Proteomes" id="UP000294914"/>
    </source>
</evidence>
<feature type="transmembrane region" description="Helical" evidence="1">
    <location>
        <begin position="280"/>
        <end position="297"/>
    </location>
</feature>
<evidence type="ECO:0000256" key="1">
    <source>
        <dbReference type="SAM" id="Phobius"/>
    </source>
</evidence>
<comment type="caution">
    <text evidence="3">The sequence shown here is derived from an EMBL/GenBank/DDBJ whole genome shotgun (WGS) entry which is preliminary data.</text>
</comment>
<accession>A0A4V3H4Q1</accession>
<dbReference type="EMBL" id="SOQX01000001">
    <property type="protein sequence ID" value="TDY04075.1"/>
    <property type="molecule type" value="Genomic_DNA"/>
</dbReference>
<sequence length="307" mass="34511">MMYLQHFGLREAPFSLTPDTSYFFAYGHYADALNTLLVALRGGEGFIKVVGEVGTGKTLLCRKLLNTVDKDFVTAYIPNPMVTPSGLLAGLASELGVTLSNRPYGQYQLQKLISDRLIELTGEGSKVVLCLDEAQAMPTDTLETLRLLTNLETEKYKLMQVVLFGQPELDERLNTRQVRQLKQRITFSYRLEPIDRDGLDSYVSHRLVVAGYQGGALFEHRAMQTLYKCSRGIPRLINILSHKAMMAAYGRGDTTIGERHMRMAVKDTEDTQLSRPPRRWPWWLAAGVVAAAVLFYWQGDKMPGVSL</sequence>
<dbReference type="Proteomes" id="UP000294914">
    <property type="component" value="Unassembled WGS sequence"/>
</dbReference>
<dbReference type="Pfam" id="PF13401">
    <property type="entry name" value="AAA_22"/>
    <property type="match status" value="1"/>
</dbReference>
<feature type="domain" description="ORC1/DEAH AAA+ ATPase" evidence="2">
    <location>
        <begin position="42"/>
        <end position="173"/>
    </location>
</feature>
<name>A0A4V3H4Q1_9GAMM</name>
<dbReference type="PANTHER" id="PTHR35894:SF7">
    <property type="entry name" value="GENERAL SECRETION PATHWAY PROTEIN A-RELATED"/>
    <property type="match status" value="1"/>
</dbReference>